<name>A0A8T1V654_9STRA</name>
<evidence type="ECO:0000256" key="1">
    <source>
        <dbReference type="SAM" id="Coils"/>
    </source>
</evidence>
<dbReference type="AlphaFoldDB" id="A0A8T1V654"/>
<sequence length="599" mass="67475">MSKFIAARIIADVTSSVKLSELKAAYAAFNNGKTTGIKSVINDIEKQFASRKIMIGRYVGYSQIAIKRDADPAPVAALVKPNDKLVEIELMKLELKKQKMKLELEQAEKQRQQELEQAEKQRQLQLYLDEQQKQLQIELQEKKLGTQLLMEEKKLGTQLLMEEKKLDTQMLMHKETLKDKRERQALGFDHNREMQDRKMTHETIENNKNRNLLSAKMYIGEGHAMEYMKEFTKLIAVGSEKVTMSTGETKLGITCDKLTQMCAVAANSQFELSEMDRVRVMTEVDGDQTLSNIESFNDAIKSDTEFEDVSDGEDSSDSDPTIASTDQFEPSKGVAEAYASTEIEELIEEAAMSAYINTFLSMRIVLQSVINKNVRRKIIKWMNHVAADLTSGLSSVRTPTEVKRDVLALKQHKKRSMPPLLSILKPENEYNNESNTFVCYICSERKSLDETHRCHIVSRANGGDCSISNLIAGCGKCNIQSGIVNAIDARGIASSSPAVLLGTNRCKIGMSSLSNQSRIKAYGSNTRVIITMECDDALIVEKQLIEAFNARYKLLAGNEYFTIDDELEMVNLFVNTVMKHKNTPSPPSLAWMHHYSFQA</sequence>
<keyword evidence="4" id="KW-1185">Reference proteome</keyword>
<reference evidence="3" key="1">
    <citation type="submission" date="2021-02" db="EMBL/GenBank/DDBJ databases">
        <authorList>
            <person name="Palmer J.M."/>
        </authorList>
    </citation>
    <scope>NUCLEOTIDE SEQUENCE</scope>
    <source>
        <strain evidence="3">SCRP734</strain>
    </source>
</reference>
<organism evidence="3 4">
    <name type="scientific">Phytophthora pseudosyringae</name>
    <dbReference type="NCBI Taxonomy" id="221518"/>
    <lineage>
        <taxon>Eukaryota</taxon>
        <taxon>Sar</taxon>
        <taxon>Stramenopiles</taxon>
        <taxon>Oomycota</taxon>
        <taxon>Peronosporomycetes</taxon>
        <taxon>Peronosporales</taxon>
        <taxon>Peronosporaceae</taxon>
        <taxon>Phytophthora</taxon>
    </lineage>
</organism>
<comment type="caution">
    <text evidence="3">The sequence shown here is derived from an EMBL/GenBank/DDBJ whole genome shotgun (WGS) entry which is preliminary data.</text>
</comment>
<evidence type="ECO:0000313" key="4">
    <source>
        <dbReference type="Proteomes" id="UP000694044"/>
    </source>
</evidence>
<evidence type="ECO:0008006" key="5">
    <source>
        <dbReference type="Google" id="ProtNLM"/>
    </source>
</evidence>
<dbReference type="CDD" id="cd00085">
    <property type="entry name" value="HNHc"/>
    <property type="match status" value="1"/>
</dbReference>
<dbReference type="EMBL" id="JAGDFM010000680">
    <property type="protein sequence ID" value="KAG7376505.1"/>
    <property type="molecule type" value="Genomic_DNA"/>
</dbReference>
<accession>A0A8T1V654</accession>
<evidence type="ECO:0000313" key="3">
    <source>
        <dbReference type="EMBL" id="KAG7376505.1"/>
    </source>
</evidence>
<feature type="coiled-coil region" evidence="1">
    <location>
        <begin position="85"/>
        <end position="124"/>
    </location>
</feature>
<proteinExistence type="predicted"/>
<keyword evidence="1" id="KW-0175">Coiled coil</keyword>
<dbReference type="Proteomes" id="UP000694044">
    <property type="component" value="Unassembled WGS sequence"/>
</dbReference>
<dbReference type="OrthoDB" id="124794at2759"/>
<feature type="region of interest" description="Disordered" evidence="2">
    <location>
        <begin position="306"/>
        <end position="330"/>
    </location>
</feature>
<protein>
    <recommendedName>
        <fullName evidence="5">HNH nuclease domain-containing protein</fullName>
    </recommendedName>
</protein>
<evidence type="ECO:0000256" key="2">
    <source>
        <dbReference type="SAM" id="MobiDB-lite"/>
    </source>
</evidence>
<dbReference type="InterPro" id="IPR003615">
    <property type="entry name" value="HNH_nuc"/>
</dbReference>
<gene>
    <name evidence="3" type="ORF">PHYPSEUDO_013287</name>
</gene>
<feature type="compositionally biased region" description="Acidic residues" evidence="2">
    <location>
        <begin position="306"/>
        <end position="317"/>
    </location>
</feature>